<feature type="domain" description="RDD" evidence="7">
    <location>
        <begin position="21"/>
        <end position="168"/>
    </location>
</feature>
<evidence type="ECO:0000256" key="5">
    <source>
        <dbReference type="SAM" id="MobiDB-lite"/>
    </source>
</evidence>
<feature type="transmembrane region" description="Helical" evidence="6">
    <location>
        <begin position="63"/>
        <end position="80"/>
    </location>
</feature>
<sequence>MPATEPPVVLPEAALALPGTPTIKRRLAVMVYEFFLLFAVEMLAVLLYLLVTGNRQDPLFQHGLKVYLFVITGLYFTWCWRDSGHTLAMKTWRIKLVTPGHARLPWRVAIVRYLAAWGWFAPALIVCAAFGLHAKADIAIALALGVAAWAATAWLDPDRQFLHDRLAGTRQIGLPKPVSGEGNSKGNGKGKLP</sequence>
<proteinExistence type="predicted"/>
<evidence type="ECO:0000259" key="7">
    <source>
        <dbReference type="Pfam" id="PF06271"/>
    </source>
</evidence>
<evidence type="ECO:0000313" key="8">
    <source>
        <dbReference type="EMBL" id="MBB6134687.1"/>
    </source>
</evidence>
<organism evidence="8 9">
    <name type="scientific">Massilia aurea</name>
    <dbReference type="NCBI Taxonomy" id="373040"/>
    <lineage>
        <taxon>Bacteria</taxon>
        <taxon>Pseudomonadati</taxon>
        <taxon>Pseudomonadota</taxon>
        <taxon>Betaproteobacteria</taxon>
        <taxon>Burkholderiales</taxon>
        <taxon>Oxalobacteraceae</taxon>
        <taxon>Telluria group</taxon>
        <taxon>Massilia</taxon>
    </lineage>
</organism>
<feature type="transmembrane region" description="Helical" evidence="6">
    <location>
        <begin position="31"/>
        <end position="51"/>
    </location>
</feature>
<dbReference type="RefSeq" id="WP_183555369.1">
    <property type="nucleotide sequence ID" value="NZ_JACHBX010000003.1"/>
</dbReference>
<evidence type="ECO:0000256" key="4">
    <source>
        <dbReference type="ARBA" id="ARBA00023136"/>
    </source>
</evidence>
<accession>A0A7W9X1C1</accession>
<evidence type="ECO:0000256" key="6">
    <source>
        <dbReference type="SAM" id="Phobius"/>
    </source>
</evidence>
<dbReference type="InterPro" id="IPR010432">
    <property type="entry name" value="RDD"/>
</dbReference>
<evidence type="ECO:0000256" key="1">
    <source>
        <dbReference type="ARBA" id="ARBA00004141"/>
    </source>
</evidence>
<name>A0A7W9X1C1_9BURK</name>
<feature type="transmembrane region" description="Helical" evidence="6">
    <location>
        <begin position="113"/>
        <end position="132"/>
    </location>
</feature>
<gene>
    <name evidence="8" type="ORF">HD842_002845</name>
</gene>
<feature type="region of interest" description="Disordered" evidence="5">
    <location>
        <begin position="173"/>
        <end position="193"/>
    </location>
</feature>
<keyword evidence="3 6" id="KW-1133">Transmembrane helix</keyword>
<comment type="subcellular location">
    <subcellularLocation>
        <location evidence="1">Membrane</location>
        <topology evidence="1">Multi-pass membrane protein</topology>
    </subcellularLocation>
</comment>
<evidence type="ECO:0000313" key="9">
    <source>
        <dbReference type="Proteomes" id="UP000540787"/>
    </source>
</evidence>
<feature type="compositionally biased region" description="Gly residues" evidence="5">
    <location>
        <begin position="183"/>
        <end position="193"/>
    </location>
</feature>
<keyword evidence="9" id="KW-1185">Reference proteome</keyword>
<evidence type="ECO:0000256" key="3">
    <source>
        <dbReference type="ARBA" id="ARBA00022989"/>
    </source>
</evidence>
<dbReference type="GO" id="GO:0016020">
    <property type="term" value="C:membrane"/>
    <property type="evidence" value="ECO:0007669"/>
    <property type="project" value="UniProtKB-SubCell"/>
</dbReference>
<dbReference type="Pfam" id="PF06271">
    <property type="entry name" value="RDD"/>
    <property type="match status" value="1"/>
</dbReference>
<evidence type="ECO:0000256" key="2">
    <source>
        <dbReference type="ARBA" id="ARBA00022692"/>
    </source>
</evidence>
<protein>
    <submittedName>
        <fullName evidence="8">Putative RDD family membrane protein YckC</fullName>
    </submittedName>
</protein>
<dbReference type="EMBL" id="JACHBX010000003">
    <property type="protein sequence ID" value="MBB6134687.1"/>
    <property type="molecule type" value="Genomic_DNA"/>
</dbReference>
<feature type="transmembrane region" description="Helical" evidence="6">
    <location>
        <begin position="138"/>
        <end position="155"/>
    </location>
</feature>
<dbReference type="Proteomes" id="UP000540787">
    <property type="component" value="Unassembled WGS sequence"/>
</dbReference>
<dbReference type="AlphaFoldDB" id="A0A7W9X1C1"/>
<keyword evidence="4 6" id="KW-0472">Membrane</keyword>
<comment type="caution">
    <text evidence="8">The sequence shown here is derived from an EMBL/GenBank/DDBJ whole genome shotgun (WGS) entry which is preliminary data.</text>
</comment>
<keyword evidence="2 6" id="KW-0812">Transmembrane</keyword>
<reference evidence="8 9" key="1">
    <citation type="submission" date="2020-08" db="EMBL/GenBank/DDBJ databases">
        <title>The Agave Microbiome: Exploring the role of microbial communities in plant adaptations to desert environments.</title>
        <authorList>
            <person name="Partida-Martinez L.P."/>
        </authorList>
    </citation>
    <scope>NUCLEOTIDE SEQUENCE [LARGE SCALE GENOMIC DNA]</scope>
    <source>
        <strain evidence="8 9">AT3.2</strain>
    </source>
</reference>